<comment type="caution">
    <text evidence="1">The sequence shown here is derived from an EMBL/GenBank/DDBJ whole genome shotgun (WGS) entry which is preliminary data.</text>
</comment>
<protein>
    <submittedName>
        <fullName evidence="1">Uncharacterized protein</fullName>
    </submittedName>
</protein>
<evidence type="ECO:0000313" key="1">
    <source>
        <dbReference type="EMBL" id="OHA02043.1"/>
    </source>
</evidence>
<organism evidence="1 2">
    <name type="scientific">Candidatus Sungbacteria bacterium RIFCSPHIGHO2_02_FULL_49_20</name>
    <dbReference type="NCBI Taxonomy" id="1802272"/>
    <lineage>
        <taxon>Bacteria</taxon>
        <taxon>Candidatus Sungiibacteriota</taxon>
    </lineage>
</organism>
<evidence type="ECO:0000313" key="2">
    <source>
        <dbReference type="Proteomes" id="UP000178710"/>
    </source>
</evidence>
<gene>
    <name evidence="1" type="ORF">A3C12_02180</name>
</gene>
<proteinExistence type="predicted"/>
<sequence length="76" mass="8808">MTIEILAGMVKRGFDETSKNLEATAKKRDLDLLRVDVGDIAEKLENIEKLLIKQHSFQIQELGRRVRRLEDLFALK</sequence>
<name>A0A1G2KRS7_9BACT</name>
<reference evidence="1 2" key="1">
    <citation type="journal article" date="2016" name="Nat. Commun.">
        <title>Thousands of microbial genomes shed light on interconnected biogeochemical processes in an aquifer system.</title>
        <authorList>
            <person name="Anantharaman K."/>
            <person name="Brown C.T."/>
            <person name="Hug L.A."/>
            <person name="Sharon I."/>
            <person name="Castelle C.J."/>
            <person name="Probst A.J."/>
            <person name="Thomas B.C."/>
            <person name="Singh A."/>
            <person name="Wilkins M.J."/>
            <person name="Karaoz U."/>
            <person name="Brodie E.L."/>
            <person name="Williams K.H."/>
            <person name="Hubbard S.S."/>
            <person name="Banfield J.F."/>
        </authorList>
    </citation>
    <scope>NUCLEOTIDE SEQUENCE [LARGE SCALE GENOMIC DNA]</scope>
</reference>
<dbReference type="EMBL" id="MHQK01000012">
    <property type="protein sequence ID" value="OHA02043.1"/>
    <property type="molecule type" value="Genomic_DNA"/>
</dbReference>
<accession>A0A1G2KRS7</accession>
<dbReference type="AlphaFoldDB" id="A0A1G2KRS7"/>
<dbReference type="Proteomes" id="UP000178710">
    <property type="component" value="Unassembled WGS sequence"/>
</dbReference>